<name>A0A0N0PCW4_PAPMA</name>
<gene>
    <name evidence="6" type="ORF">RR48_04454</name>
</gene>
<feature type="compositionally biased region" description="Basic and acidic residues" evidence="5">
    <location>
        <begin position="426"/>
        <end position="435"/>
    </location>
</feature>
<dbReference type="GO" id="GO:0003887">
    <property type="term" value="F:DNA-directed DNA polymerase activity"/>
    <property type="evidence" value="ECO:0007669"/>
    <property type="project" value="TreeGrafter"/>
</dbReference>
<dbReference type="Gene3D" id="3.90.1030.20">
    <property type="entry name" value="DNA polymerase delta, p66 (Cdc27) subunit, wHTH domain"/>
    <property type="match status" value="1"/>
</dbReference>
<reference evidence="6 7" key="1">
    <citation type="journal article" date="2015" name="Nat. Commun.">
        <title>Outbred genome sequencing and CRISPR/Cas9 gene editing in butterflies.</title>
        <authorList>
            <person name="Li X."/>
            <person name="Fan D."/>
            <person name="Zhang W."/>
            <person name="Liu G."/>
            <person name="Zhang L."/>
            <person name="Zhao L."/>
            <person name="Fang X."/>
            <person name="Chen L."/>
            <person name="Dong Y."/>
            <person name="Chen Y."/>
            <person name="Ding Y."/>
            <person name="Zhao R."/>
            <person name="Feng M."/>
            <person name="Zhu Y."/>
            <person name="Feng Y."/>
            <person name="Jiang X."/>
            <person name="Zhu D."/>
            <person name="Xiang H."/>
            <person name="Feng X."/>
            <person name="Li S."/>
            <person name="Wang J."/>
            <person name="Zhang G."/>
            <person name="Kronforst M.R."/>
            <person name="Wang W."/>
        </authorList>
    </citation>
    <scope>NUCLEOTIDE SEQUENCE [LARGE SCALE GENOMIC DNA]</scope>
    <source>
        <strain evidence="6">Ya'a_city_454_Pm</strain>
        <tissue evidence="6">Whole body</tissue>
    </source>
</reference>
<keyword evidence="7" id="KW-1185">Reference proteome</keyword>
<keyword evidence="3" id="KW-0235">DNA replication</keyword>
<dbReference type="InterPro" id="IPR041913">
    <property type="entry name" value="POLD3_sf"/>
</dbReference>
<dbReference type="GO" id="GO:0043625">
    <property type="term" value="C:delta DNA polymerase complex"/>
    <property type="evidence" value="ECO:0007669"/>
    <property type="project" value="InterPro"/>
</dbReference>
<dbReference type="EMBL" id="KQ460544">
    <property type="protein sequence ID" value="KPJ14102.1"/>
    <property type="molecule type" value="Genomic_DNA"/>
</dbReference>
<feature type="region of interest" description="Disordered" evidence="5">
    <location>
        <begin position="267"/>
        <end position="361"/>
    </location>
</feature>
<evidence type="ECO:0000256" key="2">
    <source>
        <dbReference type="ARBA" id="ARBA00017589"/>
    </source>
</evidence>
<dbReference type="AlphaFoldDB" id="A0A0N0PCW4"/>
<dbReference type="PANTHER" id="PTHR17598:SF13">
    <property type="entry name" value="DNA POLYMERASE DELTA SUBUNIT 3"/>
    <property type="match status" value="1"/>
</dbReference>
<feature type="region of interest" description="Disordered" evidence="5">
    <location>
        <begin position="426"/>
        <end position="461"/>
    </location>
</feature>
<feature type="region of interest" description="Disordered" evidence="5">
    <location>
        <begin position="181"/>
        <end position="206"/>
    </location>
</feature>
<sequence length="461" mass="52048">MANLNTLQDMILDEEKLVTYVSLSKELCIHVNESKMLLQQFVNNVRQKKPNVDLTVSYIVSGLNSNNSARTAVCTEAELEAFKKDFNTIFYEHIYSVTKGCSSLDNASLLAVNKIEDLILCTGIIKNNNCMKRTADEIGTLKSISQDILSNNEKNTNTTQKKIEKDNVVEKPLKGLENKKGEARPAETNLGNNIKSENCSPKKGITGKQKVNNVNIKQKGITGFFTKLNGNSSNKNVTEEKEKQLNILKDQPKIEIKQENTCEDIEMSDAQNDSKDNQVQKGIESNKKTNKHTKKDASSKEKTSPVTKKNMKVDKKRKRIVVQSDSESENENNDNNPFVNEEQTEVQNESEDEIPPTPTINTVKITSGIINPKKRRKIVDKTYTSEDGWIFTKKEEVYESCSDNDEETSKENVAIKCVEKIKVETSPKEKKNEVKHSKKKISPPKSGKQQTLMNFFKKSVN</sequence>
<feature type="compositionally biased region" description="Acidic residues" evidence="5">
    <location>
        <begin position="342"/>
        <end position="354"/>
    </location>
</feature>
<evidence type="ECO:0000256" key="1">
    <source>
        <dbReference type="ARBA" id="ARBA00004123"/>
    </source>
</evidence>
<evidence type="ECO:0000256" key="3">
    <source>
        <dbReference type="ARBA" id="ARBA00022705"/>
    </source>
</evidence>
<dbReference type="GO" id="GO:0006271">
    <property type="term" value="P:DNA strand elongation involved in DNA replication"/>
    <property type="evidence" value="ECO:0007669"/>
    <property type="project" value="TreeGrafter"/>
</dbReference>
<dbReference type="Pfam" id="PF09507">
    <property type="entry name" value="CDC27"/>
    <property type="match status" value="1"/>
</dbReference>
<evidence type="ECO:0000313" key="6">
    <source>
        <dbReference type="EMBL" id="KPJ14102.1"/>
    </source>
</evidence>
<dbReference type="OrthoDB" id="514823at2759"/>
<feature type="compositionally biased region" description="Polar residues" evidence="5">
    <location>
        <begin position="189"/>
        <end position="199"/>
    </location>
</feature>
<keyword evidence="4" id="KW-0539">Nucleus</keyword>
<dbReference type="InParanoid" id="A0A0N0PCW4"/>
<dbReference type="KEGG" id="pmac:106711870"/>
<dbReference type="PANTHER" id="PTHR17598">
    <property type="entry name" value="DNA POLYMERASE DELTA SUBUNIT 3"/>
    <property type="match status" value="1"/>
</dbReference>
<evidence type="ECO:0000256" key="4">
    <source>
        <dbReference type="ARBA" id="ARBA00023242"/>
    </source>
</evidence>
<organism evidence="6 7">
    <name type="scientific">Papilio machaon</name>
    <name type="common">Old World swallowtail butterfly</name>
    <dbReference type="NCBI Taxonomy" id="76193"/>
    <lineage>
        <taxon>Eukaryota</taxon>
        <taxon>Metazoa</taxon>
        <taxon>Ecdysozoa</taxon>
        <taxon>Arthropoda</taxon>
        <taxon>Hexapoda</taxon>
        <taxon>Insecta</taxon>
        <taxon>Pterygota</taxon>
        <taxon>Neoptera</taxon>
        <taxon>Endopterygota</taxon>
        <taxon>Lepidoptera</taxon>
        <taxon>Glossata</taxon>
        <taxon>Ditrysia</taxon>
        <taxon>Papilionoidea</taxon>
        <taxon>Papilionidae</taxon>
        <taxon>Papilioninae</taxon>
        <taxon>Papilio</taxon>
    </lineage>
</organism>
<evidence type="ECO:0000313" key="7">
    <source>
        <dbReference type="Proteomes" id="UP000053240"/>
    </source>
</evidence>
<comment type="subcellular location">
    <subcellularLocation>
        <location evidence="1">Nucleus</location>
    </subcellularLocation>
</comment>
<dbReference type="STRING" id="76193.A0A0N0PCW4"/>
<dbReference type="Proteomes" id="UP000053240">
    <property type="component" value="Unassembled WGS sequence"/>
</dbReference>
<dbReference type="InterPro" id="IPR019038">
    <property type="entry name" value="POLD3"/>
</dbReference>
<proteinExistence type="predicted"/>
<evidence type="ECO:0000256" key="5">
    <source>
        <dbReference type="SAM" id="MobiDB-lite"/>
    </source>
</evidence>
<dbReference type="GO" id="GO:1904161">
    <property type="term" value="P:DNA synthesis involved in UV-damage excision repair"/>
    <property type="evidence" value="ECO:0007669"/>
    <property type="project" value="TreeGrafter"/>
</dbReference>
<protein>
    <recommendedName>
        <fullName evidence="2">DNA polymerase delta subunit 3</fullName>
    </recommendedName>
</protein>
<dbReference type="GO" id="GO:0006297">
    <property type="term" value="P:nucleotide-excision repair, DNA gap filling"/>
    <property type="evidence" value="ECO:0007669"/>
    <property type="project" value="TreeGrafter"/>
</dbReference>
<accession>A0A0N0PCW4</accession>